<reference evidence="3 4" key="1">
    <citation type="submission" date="2020-04" db="EMBL/GenBank/DDBJ databases">
        <title>Genome sequencing of novel species.</title>
        <authorList>
            <person name="Heo J."/>
            <person name="Kim S.-J."/>
            <person name="Kim J.-S."/>
            <person name="Hong S.-B."/>
            <person name="Kwon S.-W."/>
        </authorList>
    </citation>
    <scope>NUCLEOTIDE SEQUENCE [LARGE SCALE GENOMIC DNA]</scope>
    <source>
        <strain evidence="3 4">CJU-R4</strain>
    </source>
</reference>
<dbReference type="PRINTS" id="PR00080">
    <property type="entry name" value="SDRFAMILY"/>
</dbReference>
<dbReference type="InterPro" id="IPR002347">
    <property type="entry name" value="SDR_fam"/>
</dbReference>
<protein>
    <submittedName>
        <fullName evidence="3">SDR family oxidoreductase</fullName>
    </submittedName>
</protein>
<dbReference type="Gene3D" id="3.40.50.720">
    <property type="entry name" value="NAD(P)-binding Rossmann-like Domain"/>
    <property type="match status" value="1"/>
</dbReference>
<comment type="similarity">
    <text evidence="1">Belongs to the short-chain dehydrogenases/reductases (SDR) family.</text>
</comment>
<dbReference type="Pfam" id="PF13561">
    <property type="entry name" value="adh_short_C2"/>
    <property type="match status" value="1"/>
</dbReference>
<keyword evidence="2" id="KW-0560">Oxidoreductase</keyword>
<dbReference type="InterPro" id="IPR036291">
    <property type="entry name" value="NAD(P)-bd_dom_sf"/>
</dbReference>
<dbReference type="Proteomes" id="UP000501128">
    <property type="component" value="Chromosome"/>
</dbReference>
<dbReference type="PANTHER" id="PTHR43477">
    <property type="entry name" value="DIHYDROANTICAPSIN 7-DEHYDROGENASE"/>
    <property type="match status" value="1"/>
</dbReference>
<dbReference type="EMBL" id="CP051677">
    <property type="protein sequence ID" value="QJD77182.1"/>
    <property type="molecule type" value="Genomic_DNA"/>
</dbReference>
<gene>
    <name evidence="3" type="ORF">HH216_01170</name>
</gene>
<evidence type="ECO:0000256" key="1">
    <source>
        <dbReference type="ARBA" id="ARBA00006484"/>
    </source>
</evidence>
<sequence length="292" mass="30773">MQERVARSMNPVGSRQAISFLARKVPDGSTKQMWLTDKKIVVIGGTTGMGLAAAQSFVAEGAQVVVVGRNPENGAKAEQQLSGNGLAMSGDAADPQTAPKAIGLCQQIFGGFDGLYHVAGGSGRRFGDGPLHELTLDGWQYTMNTNLTAMMLSNQAAVRAFRAQESGGTILNMGSVLGQSPSPAYFATHAYAAAKSAVIGFSRSVASYYASQNIRVNVLVPSLVETPMSQRAVNDDKIMAFIPSKQPLDGGRIGHPNDLSGAAVYFMSDQSRFTTGQVLTIDGGWSVSEGQY</sequence>
<dbReference type="GO" id="GO:0016491">
    <property type="term" value="F:oxidoreductase activity"/>
    <property type="evidence" value="ECO:0007669"/>
    <property type="project" value="UniProtKB-KW"/>
</dbReference>
<evidence type="ECO:0000313" key="4">
    <source>
        <dbReference type="Proteomes" id="UP000501128"/>
    </source>
</evidence>
<accession>A0A7L5DIG0</accession>
<keyword evidence="4" id="KW-1185">Reference proteome</keyword>
<dbReference type="KEGG" id="srho:HH216_01170"/>
<name>A0A7L5DIG0_9BACT</name>
<dbReference type="CDD" id="cd05233">
    <property type="entry name" value="SDR_c"/>
    <property type="match status" value="1"/>
</dbReference>
<proteinExistence type="inferred from homology"/>
<dbReference type="PRINTS" id="PR00081">
    <property type="entry name" value="GDHRDH"/>
</dbReference>
<dbReference type="RefSeq" id="WP_169549125.1">
    <property type="nucleotide sequence ID" value="NZ_CP051677.1"/>
</dbReference>
<dbReference type="FunFam" id="3.40.50.720:FF:000084">
    <property type="entry name" value="Short-chain dehydrogenase reductase"/>
    <property type="match status" value="1"/>
</dbReference>
<dbReference type="InterPro" id="IPR051122">
    <property type="entry name" value="SDR_DHRS6-like"/>
</dbReference>
<dbReference type="PANTHER" id="PTHR43477:SF1">
    <property type="entry name" value="DIHYDROANTICAPSIN 7-DEHYDROGENASE"/>
    <property type="match status" value="1"/>
</dbReference>
<organism evidence="3 4">
    <name type="scientific">Spirosoma rhododendri</name>
    <dbReference type="NCBI Taxonomy" id="2728024"/>
    <lineage>
        <taxon>Bacteria</taxon>
        <taxon>Pseudomonadati</taxon>
        <taxon>Bacteroidota</taxon>
        <taxon>Cytophagia</taxon>
        <taxon>Cytophagales</taxon>
        <taxon>Cytophagaceae</taxon>
        <taxon>Spirosoma</taxon>
    </lineage>
</organism>
<dbReference type="AlphaFoldDB" id="A0A7L5DIG0"/>
<evidence type="ECO:0000256" key="2">
    <source>
        <dbReference type="ARBA" id="ARBA00023002"/>
    </source>
</evidence>
<dbReference type="SUPFAM" id="SSF51735">
    <property type="entry name" value="NAD(P)-binding Rossmann-fold domains"/>
    <property type="match status" value="1"/>
</dbReference>
<evidence type="ECO:0000313" key="3">
    <source>
        <dbReference type="EMBL" id="QJD77182.1"/>
    </source>
</evidence>